<accession>A0ABV2LKN7</accession>
<dbReference type="InterPro" id="IPR029058">
    <property type="entry name" value="AB_hydrolase_fold"/>
</dbReference>
<dbReference type="Proteomes" id="UP001549097">
    <property type="component" value="Unassembled WGS sequence"/>
</dbReference>
<feature type="domain" description="AB hydrolase-1" evidence="1">
    <location>
        <begin position="26"/>
        <end position="275"/>
    </location>
</feature>
<proteinExistence type="predicted"/>
<dbReference type="EMBL" id="JBEPMP010000001">
    <property type="protein sequence ID" value="MET3728152.1"/>
    <property type="molecule type" value="Genomic_DNA"/>
</dbReference>
<evidence type="ECO:0000313" key="3">
    <source>
        <dbReference type="Proteomes" id="UP001549097"/>
    </source>
</evidence>
<protein>
    <submittedName>
        <fullName evidence="2">Pimeloyl-ACP methyl ester carboxylesterase</fullName>
    </submittedName>
</protein>
<name>A0ABV2LKN7_9BACL</name>
<organism evidence="2 3">
    <name type="scientific">Fictibacillus halophilus</name>
    <dbReference type="NCBI Taxonomy" id="1610490"/>
    <lineage>
        <taxon>Bacteria</taxon>
        <taxon>Bacillati</taxon>
        <taxon>Bacillota</taxon>
        <taxon>Bacilli</taxon>
        <taxon>Bacillales</taxon>
        <taxon>Fictibacillaceae</taxon>
        <taxon>Fictibacillus</taxon>
    </lineage>
</organism>
<dbReference type="PANTHER" id="PTHR45763:SF46">
    <property type="entry name" value="AB HYDROLASE-1 DOMAIN-CONTAINING PROTEIN"/>
    <property type="match status" value="1"/>
</dbReference>
<dbReference type="PANTHER" id="PTHR45763">
    <property type="entry name" value="HYDROLASE, ALPHA/BETA FOLD FAMILY PROTEIN, EXPRESSED-RELATED"/>
    <property type="match status" value="1"/>
</dbReference>
<evidence type="ECO:0000259" key="1">
    <source>
        <dbReference type="Pfam" id="PF00561"/>
    </source>
</evidence>
<dbReference type="SUPFAM" id="SSF53474">
    <property type="entry name" value="alpha/beta-Hydrolases"/>
    <property type="match status" value="1"/>
</dbReference>
<comment type="caution">
    <text evidence="2">The sequence shown here is derived from an EMBL/GenBank/DDBJ whole genome shotgun (WGS) entry which is preliminary data.</text>
</comment>
<sequence>MNDNTKVLSDGRRLGYSVFGDPEGIPLFLFHGTPGSRVWFTEDDPIAKELGIYLIATDRPGYGLSDKKHKLKLLDYAQDIEELAEHLQLEKFSVLGVSGGGAFAAAVTYALPKMVDTCILVCTATPFVNGKPPKTMSKENCLAFYLTNHFPWLLKLIEKSKKKLIDQKPDLYIENLKKGGSYLSEWDNKMLQNGDVLENGVLHSKEAYRQGVDGVMEESKLLTKDWGFKAEALTTPVIVWHGEKDTFSPIIEVKNMANKIPHVQTHYLEEAGHFLTESEEVWKSILVKFKEIQSNSYYT</sequence>
<dbReference type="Pfam" id="PF00561">
    <property type="entry name" value="Abhydrolase_1"/>
    <property type="match status" value="1"/>
</dbReference>
<dbReference type="RefSeq" id="WP_198767518.1">
    <property type="nucleotide sequence ID" value="NZ_JAEACF010000001.1"/>
</dbReference>
<gene>
    <name evidence="2" type="ORF">ABID52_001733</name>
</gene>
<evidence type="ECO:0000313" key="2">
    <source>
        <dbReference type="EMBL" id="MET3728152.1"/>
    </source>
</evidence>
<dbReference type="Gene3D" id="3.40.50.1820">
    <property type="entry name" value="alpha/beta hydrolase"/>
    <property type="match status" value="1"/>
</dbReference>
<dbReference type="InterPro" id="IPR000073">
    <property type="entry name" value="AB_hydrolase_1"/>
</dbReference>
<keyword evidence="3" id="KW-1185">Reference proteome</keyword>
<reference evidence="2 3" key="1">
    <citation type="submission" date="2024-06" db="EMBL/GenBank/DDBJ databases">
        <title>Genomic Encyclopedia of Type Strains, Phase IV (KMG-IV): sequencing the most valuable type-strain genomes for metagenomic binning, comparative biology and taxonomic classification.</title>
        <authorList>
            <person name="Goeker M."/>
        </authorList>
    </citation>
    <scope>NUCLEOTIDE SEQUENCE [LARGE SCALE GENOMIC DNA]</scope>
    <source>
        <strain evidence="2 3">DSM 100124</strain>
    </source>
</reference>